<organism evidence="3 4">
    <name type="scientific">Barnesiella viscericola</name>
    <dbReference type="NCBI Taxonomy" id="397865"/>
    <lineage>
        <taxon>Bacteria</taxon>
        <taxon>Pseudomonadati</taxon>
        <taxon>Bacteroidota</taxon>
        <taxon>Bacteroidia</taxon>
        <taxon>Bacteroidales</taxon>
        <taxon>Barnesiellaceae</taxon>
        <taxon>Barnesiella</taxon>
    </lineage>
</organism>
<dbReference type="InterPro" id="IPR012373">
    <property type="entry name" value="Ferrdict_sens_TM"/>
</dbReference>
<gene>
    <name evidence="3" type="ORF">K8U91_06820</name>
</gene>
<evidence type="ECO:0000313" key="4">
    <source>
        <dbReference type="Proteomes" id="UP000757103"/>
    </source>
</evidence>
<keyword evidence="1" id="KW-0472">Membrane</keyword>
<dbReference type="InterPro" id="IPR006860">
    <property type="entry name" value="FecR"/>
</dbReference>
<dbReference type="Pfam" id="PF04773">
    <property type="entry name" value="FecR"/>
    <property type="match status" value="1"/>
</dbReference>
<dbReference type="PANTHER" id="PTHR30273:SF2">
    <property type="entry name" value="PROTEIN FECR"/>
    <property type="match status" value="1"/>
</dbReference>
<dbReference type="RefSeq" id="WP_273306211.1">
    <property type="nucleotide sequence ID" value="NZ_DYUD01000022.1"/>
</dbReference>
<keyword evidence="1" id="KW-0812">Transmembrane</keyword>
<protein>
    <submittedName>
        <fullName evidence="3">FecR domain-containing protein</fullName>
    </submittedName>
</protein>
<dbReference type="PANTHER" id="PTHR30273">
    <property type="entry name" value="PERIPLASMIC SIGNAL SENSOR AND SIGMA FACTOR ACTIVATOR FECR-RELATED"/>
    <property type="match status" value="1"/>
</dbReference>
<keyword evidence="1" id="KW-1133">Transmembrane helix</keyword>
<feature type="domain" description="FecR protein" evidence="2">
    <location>
        <begin position="122"/>
        <end position="208"/>
    </location>
</feature>
<comment type="caution">
    <text evidence="3">The sequence shown here is derived from an EMBL/GenBank/DDBJ whole genome shotgun (WGS) entry which is preliminary data.</text>
</comment>
<sequence>MGNQDNIDELLAKYFAHERLTAAQQAKIDQWRAAYPEESQRLQRLLDTPIFSDTAFEVDTEKAWARIEPQLKERTVKINLFHKKAWFYSAAAAIALVLVAALLYLSHETDTQTVRYADITQTENVLLPDGSEVTLYPHSTLAFRYADDGIARQVELTGKAFFHVKNRDNAPFKISTPSITVEVLGTSFLVDAAHDNKSGVFVKSGRVKVSTSHNNVILEANEKVEVTDGQMTLGLIENPDSFFGKGESVLVFKNSPIATVVQEVERQTGVKIELGKGLEKNRVTSKINASEKESIAAELAFLCGCRCDTVEKGRLYKLYYE</sequence>
<reference evidence="3" key="1">
    <citation type="journal article" date="2021" name="PeerJ">
        <title>Extensive microbial diversity within the chicken gut microbiome revealed by metagenomics and culture.</title>
        <authorList>
            <person name="Gilroy R."/>
            <person name="Ravi A."/>
            <person name="Getino M."/>
            <person name="Pursley I."/>
            <person name="Horton D.L."/>
            <person name="Alikhan N.F."/>
            <person name="Baker D."/>
            <person name="Gharbi K."/>
            <person name="Hall N."/>
            <person name="Watson M."/>
            <person name="Adriaenssens E.M."/>
            <person name="Foster-Nyarko E."/>
            <person name="Jarju S."/>
            <person name="Secka A."/>
            <person name="Antonio M."/>
            <person name="Oren A."/>
            <person name="Chaudhuri R.R."/>
            <person name="La Ragione R."/>
            <person name="Hildebrand F."/>
            <person name="Pallen M.J."/>
        </authorList>
    </citation>
    <scope>NUCLEOTIDE SEQUENCE</scope>
    <source>
        <strain evidence="3">CHK121-7720</strain>
    </source>
</reference>
<dbReference type="Gene3D" id="2.60.120.1440">
    <property type="match status" value="1"/>
</dbReference>
<proteinExistence type="predicted"/>
<evidence type="ECO:0000313" key="3">
    <source>
        <dbReference type="EMBL" id="HJG89166.1"/>
    </source>
</evidence>
<evidence type="ECO:0000256" key="1">
    <source>
        <dbReference type="SAM" id="Phobius"/>
    </source>
</evidence>
<dbReference type="GO" id="GO:0016989">
    <property type="term" value="F:sigma factor antagonist activity"/>
    <property type="evidence" value="ECO:0007669"/>
    <property type="project" value="TreeGrafter"/>
</dbReference>
<dbReference type="AlphaFoldDB" id="A0A921SUZ4"/>
<dbReference type="PIRSF" id="PIRSF018266">
    <property type="entry name" value="FecR"/>
    <property type="match status" value="1"/>
</dbReference>
<feature type="transmembrane region" description="Helical" evidence="1">
    <location>
        <begin position="85"/>
        <end position="105"/>
    </location>
</feature>
<dbReference type="EMBL" id="DYUD01000022">
    <property type="protein sequence ID" value="HJG89166.1"/>
    <property type="molecule type" value="Genomic_DNA"/>
</dbReference>
<name>A0A921SUZ4_9BACT</name>
<reference evidence="3" key="2">
    <citation type="submission" date="2021-09" db="EMBL/GenBank/DDBJ databases">
        <authorList>
            <person name="Gilroy R."/>
        </authorList>
    </citation>
    <scope>NUCLEOTIDE SEQUENCE</scope>
    <source>
        <strain evidence="3">CHK121-7720</strain>
    </source>
</reference>
<accession>A0A921SUZ4</accession>
<evidence type="ECO:0000259" key="2">
    <source>
        <dbReference type="Pfam" id="PF04773"/>
    </source>
</evidence>
<dbReference type="Proteomes" id="UP000757103">
    <property type="component" value="Unassembled WGS sequence"/>
</dbReference>